<reference evidence="3" key="1">
    <citation type="journal article" date="2019" name="Int. J. Syst. Evol. Microbiol.">
        <title>The Global Catalogue of Microorganisms (GCM) 10K type strain sequencing project: providing services to taxonomists for standard genome sequencing and annotation.</title>
        <authorList>
            <consortium name="The Broad Institute Genomics Platform"/>
            <consortium name="The Broad Institute Genome Sequencing Center for Infectious Disease"/>
            <person name="Wu L."/>
            <person name="Ma J."/>
        </authorList>
    </citation>
    <scope>NUCLEOTIDE SEQUENCE [LARGE SCALE GENOMIC DNA]</scope>
    <source>
        <strain evidence="3">CGMCC 1.15809</strain>
    </source>
</reference>
<proteinExistence type="predicted"/>
<keyword evidence="1" id="KW-0472">Membrane</keyword>
<gene>
    <name evidence="2" type="ORF">ACFP3M_20265</name>
</gene>
<evidence type="ECO:0000313" key="3">
    <source>
        <dbReference type="Proteomes" id="UP001596241"/>
    </source>
</evidence>
<comment type="caution">
    <text evidence="2">The sequence shown here is derived from an EMBL/GenBank/DDBJ whole genome shotgun (WGS) entry which is preliminary data.</text>
</comment>
<name>A0ABW1FML6_9ACTN</name>
<keyword evidence="3" id="KW-1185">Reference proteome</keyword>
<feature type="transmembrane region" description="Helical" evidence="1">
    <location>
        <begin position="182"/>
        <end position="199"/>
    </location>
</feature>
<dbReference type="Proteomes" id="UP001596241">
    <property type="component" value="Unassembled WGS sequence"/>
</dbReference>
<organism evidence="2 3">
    <name type="scientific">Streptomyces ramulosus</name>
    <dbReference type="NCBI Taxonomy" id="47762"/>
    <lineage>
        <taxon>Bacteria</taxon>
        <taxon>Bacillati</taxon>
        <taxon>Actinomycetota</taxon>
        <taxon>Actinomycetes</taxon>
        <taxon>Kitasatosporales</taxon>
        <taxon>Streptomycetaceae</taxon>
        <taxon>Streptomyces</taxon>
    </lineage>
</organism>
<keyword evidence="1" id="KW-1133">Transmembrane helix</keyword>
<protein>
    <submittedName>
        <fullName evidence="2">Uncharacterized protein</fullName>
    </submittedName>
</protein>
<evidence type="ECO:0000256" key="1">
    <source>
        <dbReference type="SAM" id="Phobius"/>
    </source>
</evidence>
<evidence type="ECO:0000313" key="2">
    <source>
        <dbReference type="EMBL" id="MFC5895139.1"/>
    </source>
</evidence>
<dbReference type="EMBL" id="JBHSPW010000009">
    <property type="protein sequence ID" value="MFC5895139.1"/>
    <property type="molecule type" value="Genomic_DNA"/>
</dbReference>
<keyword evidence="1" id="KW-0812">Transmembrane</keyword>
<accession>A0ABW1FML6</accession>
<sequence>MTVTVAVGVAAALIPLLYVVMANSDTRPRKGNYRSTIVSARKGLFEGSFRYSTIERATAGGITSFRVTVEGARAHRPSGGEPSRGSGSAQVGALMGARLSCAGSHITCTANSSERQPVLTPQDSAEWEWTIATPEAGKASVALTLTAYYEDTKEVLAETSPLAQVIEVEKEWSFWGMIGDSWQWFAGVLAVLAGAVPLVEHLERRRRRAAEGEEGAERHAPAG</sequence>